<comment type="caution">
    <text evidence="1">The sequence shown here is derived from an EMBL/GenBank/DDBJ whole genome shotgun (WGS) entry which is preliminary data.</text>
</comment>
<organism evidence="1 2">
    <name type="scientific">Mycena maculata</name>
    <dbReference type="NCBI Taxonomy" id="230809"/>
    <lineage>
        <taxon>Eukaryota</taxon>
        <taxon>Fungi</taxon>
        <taxon>Dikarya</taxon>
        <taxon>Basidiomycota</taxon>
        <taxon>Agaricomycotina</taxon>
        <taxon>Agaricomycetes</taxon>
        <taxon>Agaricomycetidae</taxon>
        <taxon>Agaricales</taxon>
        <taxon>Marasmiineae</taxon>
        <taxon>Mycenaceae</taxon>
        <taxon>Mycena</taxon>
    </lineage>
</organism>
<dbReference type="Gene3D" id="1.20.58.80">
    <property type="entry name" value="Phosphotransferase system, lactose/cellobiose-type IIA subunit"/>
    <property type="match status" value="1"/>
</dbReference>
<reference evidence="1" key="1">
    <citation type="submission" date="2023-03" db="EMBL/GenBank/DDBJ databases">
        <title>Massive genome expansion in bonnet fungi (Mycena s.s.) driven by repeated elements and novel gene families across ecological guilds.</title>
        <authorList>
            <consortium name="Lawrence Berkeley National Laboratory"/>
            <person name="Harder C.B."/>
            <person name="Miyauchi S."/>
            <person name="Viragh M."/>
            <person name="Kuo A."/>
            <person name="Thoen E."/>
            <person name="Andreopoulos B."/>
            <person name="Lu D."/>
            <person name="Skrede I."/>
            <person name="Drula E."/>
            <person name="Henrissat B."/>
            <person name="Morin E."/>
            <person name="Kohler A."/>
            <person name="Barry K."/>
            <person name="LaButti K."/>
            <person name="Morin E."/>
            <person name="Salamov A."/>
            <person name="Lipzen A."/>
            <person name="Mereny Z."/>
            <person name="Hegedus B."/>
            <person name="Baldrian P."/>
            <person name="Stursova M."/>
            <person name="Weitz H."/>
            <person name="Taylor A."/>
            <person name="Grigoriev I.V."/>
            <person name="Nagy L.G."/>
            <person name="Martin F."/>
            <person name="Kauserud H."/>
        </authorList>
    </citation>
    <scope>NUCLEOTIDE SEQUENCE</scope>
    <source>
        <strain evidence="1">CBHHK188m</strain>
    </source>
</reference>
<dbReference type="InterPro" id="IPR036181">
    <property type="entry name" value="MIT_dom_sf"/>
</dbReference>
<sequence length="138" mass="15673">MSWDAPIPSETLSQTLTRALGAAQIAVKLDADDQDTMAAVEAYQRSISLLEDVIRREPSEDEVTRLETIRATYRERIEVLLLCRSVPITQQSCNTLIGGKPRKFKGCNLRASRARRWTVERMKVLCGCTSDMRGEMYY</sequence>
<dbReference type="PANTHER" id="PTHR37327:SF1">
    <property type="entry name" value="MICROTUBULE INTERACTING AND TRANSPORT DOMAIN-CONTAINING PROTEIN"/>
    <property type="match status" value="1"/>
</dbReference>
<proteinExistence type="predicted"/>
<keyword evidence="2" id="KW-1185">Reference proteome</keyword>
<dbReference type="Proteomes" id="UP001215280">
    <property type="component" value="Unassembled WGS sequence"/>
</dbReference>
<dbReference type="SUPFAM" id="SSF116846">
    <property type="entry name" value="MIT domain"/>
    <property type="match status" value="1"/>
</dbReference>
<protein>
    <recommendedName>
        <fullName evidence="3">MIT domain-containing protein</fullName>
    </recommendedName>
</protein>
<evidence type="ECO:0000313" key="1">
    <source>
        <dbReference type="EMBL" id="KAJ7755046.1"/>
    </source>
</evidence>
<evidence type="ECO:0000313" key="2">
    <source>
        <dbReference type="Proteomes" id="UP001215280"/>
    </source>
</evidence>
<dbReference type="AlphaFoldDB" id="A0AAD7J3H3"/>
<evidence type="ECO:0008006" key="3">
    <source>
        <dbReference type="Google" id="ProtNLM"/>
    </source>
</evidence>
<dbReference type="EMBL" id="JARJLG010000065">
    <property type="protein sequence ID" value="KAJ7755046.1"/>
    <property type="molecule type" value="Genomic_DNA"/>
</dbReference>
<gene>
    <name evidence="1" type="ORF">DFH07DRAFT_822717</name>
</gene>
<name>A0AAD7J3H3_9AGAR</name>
<accession>A0AAD7J3H3</accession>
<dbReference type="PANTHER" id="PTHR37327">
    <property type="entry name" value="CHROMOSOME 1, WHOLE GENOME SHOTGUN SEQUENCE"/>
    <property type="match status" value="1"/>
</dbReference>